<dbReference type="EMBL" id="FMYV01000003">
    <property type="protein sequence ID" value="SDC38920.1"/>
    <property type="molecule type" value="Genomic_DNA"/>
</dbReference>
<dbReference type="RefSeq" id="WP_091403336.1">
    <property type="nucleotide sequence ID" value="NZ_FMYV01000003.1"/>
</dbReference>
<evidence type="ECO:0000256" key="1">
    <source>
        <dbReference type="SAM" id="Phobius"/>
    </source>
</evidence>
<dbReference type="Proteomes" id="UP000199322">
    <property type="component" value="Unassembled WGS sequence"/>
</dbReference>
<feature type="transmembrane region" description="Helical" evidence="1">
    <location>
        <begin position="344"/>
        <end position="363"/>
    </location>
</feature>
<reference evidence="2 3" key="1">
    <citation type="submission" date="2016-10" db="EMBL/GenBank/DDBJ databases">
        <authorList>
            <person name="de Groot N.N."/>
        </authorList>
    </citation>
    <scope>NUCLEOTIDE SEQUENCE [LARGE SCALE GENOMIC DNA]</scope>
    <source>
        <strain evidence="2 3">WG14</strain>
    </source>
</reference>
<protein>
    <submittedName>
        <fullName evidence="2">Uncharacterized protein</fullName>
    </submittedName>
</protein>
<keyword evidence="1" id="KW-0472">Membrane</keyword>
<sequence length="387" mass="46043">MKFLKKGLVLLLLTITAFSFSGELDKFLFNFTPESMLESESDEMKYLGHLLTKWESGYEFLKNTDELELNFTDEEQVMINFLEDIEEYVFISPLNKLEKMKENYSNSLIFNSIYFYIGSEYWIETGDPNYAKKMFETAEKIEELYGERVPLTIYYDSYIAWYSRLYGDKERAFEDIKYGYLNFGKEKKILELYIIMSSQMNYFENLDKTYNDYMEYDDKDFEVVLTLANSYRKIGNNEKTIEIAKYVVNNATSTYILRDSYEMLGDLSQNYQEKIEYYKEAANKDPENWRLLKKLGMAYYEQDPEENAQLARAMLNMSISKNPNQPEVEEVLDVLRRNVIIHNIIYIVLPIVGVFSLGIFLLLRYEKKQKKQEKDMIYNESKDDDDL</sequence>
<dbReference type="AlphaFoldDB" id="A0A1G6L6P4"/>
<dbReference type="SUPFAM" id="SSF48452">
    <property type="entry name" value="TPR-like"/>
    <property type="match status" value="1"/>
</dbReference>
<proteinExistence type="predicted"/>
<gene>
    <name evidence="2" type="ORF">SAMN04488588_1030</name>
</gene>
<dbReference type="Gene3D" id="1.25.40.10">
    <property type="entry name" value="Tetratricopeptide repeat domain"/>
    <property type="match status" value="1"/>
</dbReference>
<organism evidence="2 3">
    <name type="scientific">Geotoga petraea</name>
    <dbReference type="NCBI Taxonomy" id="28234"/>
    <lineage>
        <taxon>Bacteria</taxon>
        <taxon>Thermotogati</taxon>
        <taxon>Thermotogota</taxon>
        <taxon>Thermotogae</taxon>
        <taxon>Petrotogales</taxon>
        <taxon>Petrotogaceae</taxon>
        <taxon>Geotoga</taxon>
    </lineage>
</organism>
<dbReference type="STRING" id="28234.SAMN04488588_1030"/>
<evidence type="ECO:0000313" key="2">
    <source>
        <dbReference type="EMBL" id="SDC38920.1"/>
    </source>
</evidence>
<dbReference type="InterPro" id="IPR011990">
    <property type="entry name" value="TPR-like_helical_dom_sf"/>
</dbReference>
<keyword evidence="1" id="KW-0812">Transmembrane</keyword>
<name>A0A1G6L6P4_9BACT</name>
<evidence type="ECO:0000313" key="3">
    <source>
        <dbReference type="Proteomes" id="UP000199322"/>
    </source>
</evidence>
<accession>A0A1G6L6P4</accession>
<keyword evidence="1" id="KW-1133">Transmembrane helix</keyword>
<keyword evidence="3" id="KW-1185">Reference proteome</keyword>